<keyword evidence="2" id="KW-1185">Reference proteome</keyword>
<dbReference type="GO" id="GO:0008757">
    <property type="term" value="F:S-adenosylmethionine-dependent methyltransferase activity"/>
    <property type="evidence" value="ECO:0007669"/>
    <property type="project" value="InterPro"/>
</dbReference>
<dbReference type="AlphaFoldDB" id="A0A6P8D1C5"/>
<accession>A0A6P8D1C5</accession>
<dbReference type="PANTHER" id="PTHR44575">
    <property type="entry name" value="OS01G0589200 PROTEIN"/>
    <property type="match status" value="1"/>
</dbReference>
<dbReference type="Gene3D" id="3.40.50.150">
    <property type="entry name" value="Vaccinia Virus protein VP39"/>
    <property type="match status" value="1"/>
</dbReference>
<gene>
    <name evidence="3" type="primary">LOC116199187</name>
</gene>
<dbReference type="PANTHER" id="PTHR44575:SF2">
    <property type="entry name" value="OS01G0589200 PROTEIN"/>
    <property type="match status" value="1"/>
</dbReference>
<dbReference type="Proteomes" id="UP000515151">
    <property type="component" value="Chromosome 3"/>
</dbReference>
<dbReference type="InterPro" id="IPR029063">
    <property type="entry name" value="SAM-dependent_MTases_sf"/>
</dbReference>
<evidence type="ECO:0000313" key="2">
    <source>
        <dbReference type="Proteomes" id="UP000515151"/>
    </source>
</evidence>
<dbReference type="GeneID" id="116199187"/>
<reference evidence="2" key="1">
    <citation type="journal article" date="2020" name="Plant Biotechnol. J.">
        <title>The pomegranate (Punica granatum L.) draft genome dissects genetic divergence between soft- and hard-seeded cultivars.</title>
        <authorList>
            <person name="Luo X."/>
            <person name="Li H."/>
            <person name="Wu Z."/>
            <person name="Yao W."/>
            <person name="Zhao P."/>
            <person name="Cao D."/>
            <person name="Yu H."/>
            <person name="Li K."/>
            <person name="Poudel K."/>
            <person name="Zhao D."/>
            <person name="Zhang F."/>
            <person name="Xia X."/>
            <person name="Chen L."/>
            <person name="Wang Q."/>
            <person name="Jing D."/>
            <person name="Cao S."/>
        </authorList>
    </citation>
    <scope>NUCLEOTIDE SEQUENCE [LARGE SCALE GENOMIC DNA]</scope>
    <source>
        <strain evidence="2">cv. Tunisia</strain>
    </source>
</reference>
<evidence type="ECO:0000259" key="1">
    <source>
        <dbReference type="Pfam" id="PF08241"/>
    </source>
</evidence>
<keyword evidence="3" id="KW-0808">Transferase</keyword>
<protein>
    <submittedName>
        <fullName evidence="3">Methyltransferase DDB_G0268948</fullName>
    </submittedName>
</protein>
<dbReference type="OrthoDB" id="10027013at2759"/>
<evidence type="ECO:0000313" key="3">
    <source>
        <dbReference type="RefSeq" id="XP_031385338.1"/>
    </source>
</evidence>
<organism evidence="2 3">
    <name type="scientific">Punica granatum</name>
    <name type="common">Pomegranate</name>
    <dbReference type="NCBI Taxonomy" id="22663"/>
    <lineage>
        <taxon>Eukaryota</taxon>
        <taxon>Viridiplantae</taxon>
        <taxon>Streptophyta</taxon>
        <taxon>Embryophyta</taxon>
        <taxon>Tracheophyta</taxon>
        <taxon>Spermatophyta</taxon>
        <taxon>Magnoliopsida</taxon>
        <taxon>eudicotyledons</taxon>
        <taxon>Gunneridae</taxon>
        <taxon>Pentapetalae</taxon>
        <taxon>rosids</taxon>
        <taxon>malvids</taxon>
        <taxon>Myrtales</taxon>
        <taxon>Lythraceae</taxon>
        <taxon>Punica</taxon>
    </lineage>
</organism>
<dbReference type="Pfam" id="PF08241">
    <property type="entry name" value="Methyltransf_11"/>
    <property type="match status" value="1"/>
</dbReference>
<proteinExistence type="predicted"/>
<dbReference type="CDD" id="cd02440">
    <property type="entry name" value="AdoMet_MTases"/>
    <property type="match status" value="1"/>
</dbReference>
<keyword evidence="3" id="KW-0489">Methyltransferase</keyword>
<dbReference type="InterPro" id="IPR013216">
    <property type="entry name" value="Methyltransf_11"/>
</dbReference>
<dbReference type="RefSeq" id="XP_031385338.1">
    <property type="nucleotide sequence ID" value="XM_031529478.1"/>
</dbReference>
<sequence>MAGLFDKQAELYLDARPNYPKEWFSLLAARTLHHSLAWDVGTGNGQAAVSVAEHYDQVIGTDISENQLKYAIAHPRVRYLHTPLSLPEDDLITQIGGENSVDLITVAHAVHWFDLPSFYATAARALRKPGGVIAVWCYNDIKVDATFDSVTKKFHDTTLPYWNPKVRYVFDGYKTLPFPFENVGLGSEGEPFNLDIPKELSLEGFLRMLRSWSAVVTAKEQGVDLLPESMVKEFETAWGGRSLVRSVVYKAFMLAGKVKL</sequence>
<name>A0A6P8D1C5_PUNGR</name>
<reference evidence="3" key="2">
    <citation type="submission" date="2025-08" db="UniProtKB">
        <authorList>
            <consortium name="RefSeq"/>
        </authorList>
    </citation>
    <scope>IDENTIFICATION</scope>
    <source>
        <tissue evidence="3">Leaf</tissue>
    </source>
</reference>
<dbReference type="FunFam" id="3.40.50.150:FF:000262">
    <property type="entry name" value="S-adenosyl-L-methionine-dependent methyltransferases superfamily protein"/>
    <property type="match status" value="1"/>
</dbReference>
<feature type="domain" description="Methyltransferase type 11" evidence="1">
    <location>
        <begin position="39"/>
        <end position="134"/>
    </location>
</feature>
<dbReference type="GO" id="GO:0032259">
    <property type="term" value="P:methylation"/>
    <property type="evidence" value="ECO:0007669"/>
    <property type="project" value="UniProtKB-KW"/>
</dbReference>
<dbReference type="SUPFAM" id="SSF53335">
    <property type="entry name" value="S-adenosyl-L-methionine-dependent methyltransferases"/>
    <property type="match status" value="1"/>
</dbReference>